<dbReference type="RefSeq" id="WP_100297575.1">
    <property type="nucleotide sequence ID" value="NZ_PHGZ01000031.1"/>
</dbReference>
<accession>A0A2M8RT36</accession>
<proteinExistence type="predicted"/>
<gene>
    <name evidence="1" type="ORF">CVP04_11090</name>
</gene>
<name>A0A2M8RT36_9PAST</name>
<reference evidence="1 2" key="1">
    <citation type="submission" date="2017-11" db="EMBL/GenBank/DDBJ databases">
        <title>Reclassification of Bisgaard taxon 5 as Caviibacterium pharyngocola gen. nov., sp. nov.</title>
        <authorList>
            <person name="Christensen H."/>
        </authorList>
    </citation>
    <scope>NUCLEOTIDE SEQUENCE [LARGE SCALE GENOMIC DNA]</scope>
    <source>
        <strain evidence="1 2">7_3</strain>
    </source>
</reference>
<dbReference type="SUPFAM" id="SSF50475">
    <property type="entry name" value="FMN-binding split barrel"/>
    <property type="match status" value="1"/>
</dbReference>
<dbReference type="PIRSF" id="PIRSF009554">
    <property type="entry name" value="UCP009554"/>
    <property type="match status" value="1"/>
</dbReference>
<dbReference type="Gene3D" id="2.30.110.10">
    <property type="entry name" value="Electron Transport, Fmn-binding Protein, Chain A"/>
    <property type="match status" value="1"/>
</dbReference>
<protein>
    <submittedName>
        <fullName evidence="1">Uncharacterized protein</fullName>
    </submittedName>
</protein>
<evidence type="ECO:0000313" key="2">
    <source>
        <dbReference type="Proteomes" id="UP000230282"/>
    </source>
</evidence>
<dbReference type="InterPro" id="IPR012349">
    <property type="entry name" value="Split_barrel_FMN-bd"/>
</dbReference>
<dbReference type="EMBL" id="PHGZ01000031">
    <property type="protein sequence ID" value="PJG82029.1"/>
    <property type="molecule type" value="Genomic_DNA"/>
</dbReference>
<dbReference type="OrthoDB" id="8447155at2"/>
<dbReference type="Proteomes" id="UP000230282">
    <property type="component" value="Unassembled WGS sequence"/>
</dbReference>
<evidence type="ECO:0000313" key="1">
    <source>
        <dbReference type="EMBL" id="PJG82029.1"/>
    </source>
</evidence>
<keyword evidence="2" id="KW-1185">Reference proteome</keyword>
<organism evidence="1 2">
    <name type="scientific">Caviibacterium pharyngocola</name>
    <dbReference type="NCBI Taxonomy" id="28159"/>
    <lineage>
        <taxon>Bacteria</taxon>
        <taxon>Pseudomonadati</taxon>
        <taxon>Pseudomonadota</taxon>
        <taxon>Gammaproteobacteria</taxon>
        <taxon>Pasteurellales</taxon>
        <taxon>Pasteurellaceae</taxon>
        <taxon>Caviibacterium</taxon>
    </lineage>
</organism>
<sequence>MDFPHEIRQFLACRHIVNIAVYTAQDFWAASCFYALDEAVQRLIVLTDRTTRHGRLMLDNPHIVGTISTETTALSAIEGVQFRASANLLQGEEKRQALAIYYHRHPIARLKSADVWALQLEEIKHTSNRRVFAQKTYWYRTAQRD</sequence>
<dbReference type="InterPro" id="IPR011194">
    <property type="entry name" value="UPF0306"/>
</dbReference>
<dbReference type="AlphaFoldDB" id="A0A2M8RT36"/>
<comment type="caution">
    <text evidence="1">The sequence shown here is derived from an EMBL/GenBank/DDBJ whole genome shotgun (WGS) entry which is preliminary data.</text>
</comment>